<protein>
    <submittedName>
        <fullName evidence="2">Uncharacterized protein</fullName>
    </submittedName>
</protein>
<feature type="region of interest" description="Disordered" evidence="1">
    <location>
        <begin position="142"/>
        <end position="185"/>
    </location>
</feature>
<sequence length="185" mass="20176">MAQTHRFRLLPPEDLWIDQSIAIQPGAHHHAALQHAVLHIDIGAQARVGIERRVCGLLLGGFDVIEIDQAVLGEIGVDRHIEEPALIAVGDIRRPGDRLGKAALLGKAAQAARLFGDQQRAVGQVRHAPRILERRQLLDPERSRARQNGVGVSKGGLRRSSGYSCQSKCERGGQKGRSGHRSLPM</sequence>
<reference evidence="2 3" key="1">
    <citation type="submission" date="2015-09" db="EMBL/GenBank/DDBJ databases">
        <authorList>
            <person name="Jackson K.R."/>
            <person name="Lunt B.L."/>
            <person name="Fisher J.N.B."/>
            <person name="Gardner A.V."/>
            <person name="Bailey M.E."/>
            <person name="Deus L.M."/>
            <person name="Earl A.S."/>
            <person name="Gibby P.D."/>
            <person name="Hartmann K.A."/>
            <person name="Liu J.E."/>
            <person name="Manci A.M."/>
            <person name="Nielsen D.A."/>
            <person name="Solomon M.B."/>
            <person name="Breakwell D.P."/>
            <person name="Burnett S.H."/>
            <person name="Grose J.H."/>
        </authorList>
    </citation>
    <scope>NUCLEOTIDE SEQUENCE [LARGE SCALE GENOMIC DNA]</scope>
    <source>
        <strain evidence="2 3">CECT 7799</strain>
    </source>
</reference>
<evidence type="ECO:0000313" key="2">
    <source>
        <dbReference type="EMBL" id="CUH40976.1"/>
    </source>
</evidence>
<dbReference type="EMBL" id="CYPR01000244">
    <property type="protein sequence ID" value="CUH40976.1"/>
    <property type="molecule type" value="Genomic_DNA"/>
</dbReference>
<organism evidence="2 3">
    <name type="scientific">Jannaschia seosinensis</name>
    <dbReference type="NCBI Taxonomy" id="313367"/>
    <lineage>
        <taxon>Bacteria</taxon>
        <taxon>Pseudomonadati</taxon>
        <taxon>Pseudomonadota</taxon>
        <taxon>Alphaproteobacteria</taxon>
        <taxon>Rhodobacterales</taxon>
        <taxon>Roseobacteraceae</taxon>
        <taxon>Jannaschia</taxon>
    </lineage>
</organism>
<keyword evidence="3" id="KW-1185">Reference proteome</keyword>
<proteinExistence type="predicted"/>
<gene>
    <name evidence="2" type="ORF">JSE7799_03717</name>
</gene>
<dbReference type="AlphaFoldDB" id="A0A0M7BHZ7"/>
<dbReference type="Proteomes" id="UP000049455">
    <property type="component" value="Unassembled WGS sequence"/>
</dbReference>
<evidence type="ECO:0000256" key="1">
    <source>
        <dbReference type="SAM" id="MobiDB-lite"/>
    </source>
</evidence>
<name>A0A0M7BHZ7_9RHOB</name>
<accession>A0A0M7BHZ7</accession>
<evidence type="ECO:0000313" key="3">
    <source>
        <dbReference type="Proteomes" id="UP000049455"/>
    </source>
</evidence>